<dbReference type="EMBL" id="MDTU01000001">
    <property type="protein sequence ID" value="ODN43133.1"/>
    <property type="molecule type" value="Genomic_DNA"/>
</dbReference>
<dbReference type="InterPro" id="IPR003658">
    <property type="entry name" value="Anti-sigma_ant"/>
</dbReference>
<feature type="domain" description="STAS" evidence="3">
    <location>
        <begin position="1"/>
        <end position="89"/>
    </location>
</feature>
<gene>
    <name evidence="4" type="ORF">BGC07_09685</name>
</gene>
<dbReference type="PANTHER" id="PTHR33495">
    <property type="entry name" value="ANTI-SIGMA FACTOR ANTAGONIST TM_1081-RELATED-RELATED"/>
    <property type="match status" value="1"/>
</dbReference>
<dbReference type="InterPro" id="IPR002645">
    <property type="entry name" value="STAS_dom"/>
</dbReference>
<dbReference type="InterPro" id="IPR036513">
    <property type="entry name" value="STAS_dom_sf"/>
</dbReference>
<name>A0ABX3A653_9GAMM</name>
<evidence type="ECO:0000256" key="1">
    <source>
        <dbReference type="ARBA" id="ARBA00009013"/>
    </source>
</evidence>
<protein>
    <recommendedName>
        <fullName evidence="2">Anti-sigma factor antagonist</fullName>
    </recommendedName>
</protein>
<dbReference type="Proteomes" id="UP000094329">
    <property type="component" value="Unassembled WGS sequence"/>
</dbReference>
<dbReference type="CDD" id="cd07043">
    <property type="entry name" value="STAS_anti-anti-sigma_factors"/>
    <property type="match status" value="1"/>
</dbReference>
<reference evidence="4 5" key="1">
    <citation type="submission" date="2016-08" db="EMBL/GenBank/DDBJ databases">
        <title>Draft genome sequence of Candidatus Piscirickettsia litoralis, from seawater.</title>
        <authorList>
            <person name="Wan X."/>
            <person name="Lee A.J."/>
            <person name="Hou S."/>
            <person name="Donachie S.P."/>
        </authorList>
    </citation>
    <scope>NUCLEOTIDE SEQUENCE [LARGE SCALE GENOMIC DNA]</scope>
    <source>
        <strain evidence="4 5">Y2</strain>
    </source>
</reference>
<evidence type="ECO:0000313" key="4">
    <source>
        <dbReference type="EMBL" id="ODN43133.1"/>
    </source>
</evidence>
<evidence type="ECO:0000259" key="3">
    <source>
        <dbReference type="PROSITE" id="PS50801"/>
    </source>
</evidence>
<proteinExistence type="inferred from homology"/>
<comment type="similarity">
    <text evidence="1 2">Belongs to the anti-sigma-factor antagonist family.</text>
</comment>
<dbReference type="Gene3D" id="3.30.750.24">
    <property type="entry name" value="STAS domain"/>
    <property type="match status" value="1"/>
</dbReference>
<feature type="non-terminal residue" evidence="4">
    <location>
        <position position="1"/>
    </location>
</feature>
<comment type="caution">
    <text evidence="4">The sequence shown here is derived from an EMBL/GenBank/DDBJ whole genome shotgun (WGS) entry which is preliminary data.</text>
</comment>
<dbReference type="SUPFAM" id="SSF52091">
    <property type="entry name" value="SpoIIaa-like"/>
    <property type="match status" value="1"/>
</dbReference>
<evidence type="ECO:0000313" key="5">
    <source>
        <dbReference type="Proteomes" id="UP000094329"/>
    </source>
</evidence>
<organism evidence="4 5">
    <name type="scientific">Piscirickettsia litoralis</name>
    <dbReference type="NCBI Taxonomy" id="1891921"/>
    <lineage>
        <taxon>Bacteria</taxon>
        <taxon>Pseudomonadati</taxon>
        <taxon>Pseudomonadota</taxon>
        <taxon>Gammaproteobacteria</taxon>
        <taxon>Thiotrichales</taxon>
        <taxon>Piscirickettsiaceae</taxon>
        <taxon>Piscirickettsia</taxon>
    </lineage>
</organism>
<keyword evidence="5" id="KW-1185">Reference proteome</keyword>
<accession>A0ABX3A653</accession>
<sequence>VSLSGRLDAKTAAEFEKKIQSDLVPLKKNVFLDCQGLEYVSSAGLSGLILLAKTLKSDECTLALSNIQPMVNDILHVTGLIGKVFTVQP</sequence>
<dbReference type="NCBIfam" id="TIGR00377">
    <property type="entry name" value="ant_ant_sig"/>
    <property type="match status" value="1"/>
</dbReference>
<dbReference type="Pfam" id="PF01740">
    <property type="entry name" value="STAS"/>
    <property type="match status" value="1"/>
</dbReference>
<dbReference type="RefSeq" id="WP_069312932.1">
    <property type="nucleotide sequence ID" value="NZ_MDTU01000001.1"/>
</dbReference>
<evidence type="ECO:0000256" key="2">
    <source>
        <dbReference type="RuleBase" id="RU003749"/>
    </source>
</evidence>
<dbReference type="PROSITE" id="PS50801">
    <property type="entry name" value="STAS"/>
    <property type="match status" value="1"/>
</dbReference>